<feature type="region of interest" description="Disordered" evidence="1">
    <location>
        <begin position="634"/>
        <end position="1027"/>
    </location>
</feature>
<feature type="domain" description="JmjC" evidence="2">
    <location>
        <begin position="1327"/>
        <end position="1468"/>
    </location>
</feature>
<dbReference type="OrthoDB" id="3270451at2759"/>
<feature type="compositionally biased region" description="Acidic residues" evidence="1">
    <location>
        <begin position="804"/>
        <end position="816"/>
    </location>
</feature>
<feature type="compositionally biased region" description="Basic and acidic residues" evidence="1">
    <location>
        <begin position="817"/>
        <end position="827"/>
    </location>
</feature>
<organism evidence="3 4">
    <name type="scientific">Sistotremastrum suecicum HHB10207 ss-3</name>
    <dbReference type="NCBI Taxonomy" id="1314776"/>
    <lineage>
        <taxon>Eukaryota</taxon>
        <taxon>Fungi</taxon>
        <taxon>Dikarya</taxon>
        <taxon>Basidiomycota</taxon>
        <taxon>Agaricomycotina</taxon>
        <taxon>Agaricomycetes</taxon>
        <taxon>Sistotremastrales</taxon>
        <taxon>Sistotremastraceae</taxon>
        <taxon>Sistotremastrum</taxon>
    </lineage>
</organism>
<gene>
    <name evidence="3" type="ORF">SISSUDRAFT_1038294</name>
</gene>
<feature type="region of interest" description="Disordered" evidence="1">
    <location>
        <begin position="1"/>
        <end position="27"/>
    </location>
</feature>
<feature type="compositionally biased region" description="Low complexity" evidence="1">
    <location>
        <begin position="837"/>
        <end position="850"/>
    </location>
</feature>
<feature type="non-terminal residue" evidence="3">
    <location>
        <position position="1801"/>
    </location>
</feature>
<evidence type="ECO:0000313" key="3">
    <source>
        <dbReference type="EMBL" id="KZT31648.1"/>
    </source>
</evidence>
<sequence length="1801" mass="200273">MTSWIGVKLTAKGSSGNPNGERSSSVDPASHALETWCLFGAGMSLMEIWMRLKDAMDASGCRCGDAGMRGCGRCGGCRGFGDAGVDAVDVDVDVGMRVRMRMRVGGCECGCGCGSVDASVDVGMRVRMRGCGDAGCGMWDVDVDVGMRVRMRCWMRTLDERAVATEELPHGAQQFFSNTSQMNFGPHVRILESGIDCQKAINLNKRGKFSISAFAASAPMLRHQGLMKPQTSRQLPTTLSSRPYLAISIVLHTPKQITRQQATPEKALESSSTIDFLSLLVTPKMEPSPELLKNSQLASPEQKLLDDLKGLLERRSDELESGGLAEFKTFTLSEVSQSITPCIRYLLLQQVLKVVNGVLFNQDPPHFIPGTPLTVRCVDDAVFDGWLAPGAEKRAQWAGGEKGRQHITSKRGKWYNGLVSSRMALEVQATKGGVMNVASNEVVNRIVSLVERSKTARAVVENISTLALGIHWLTLETTTERVNLLNSVRQRIIGNDSPEDPEIRRRLILFNCVGKTGSLSAEVSQDVRQADQPVKMLAPLLTSLALGASCLSLGTEIASSRKSLEAFILEILLPQTEPCQFQAKFDQFCWRAAFGVLGGYYDDRWEDMKIYASCIPPPLGDEYMPRPIRYQSVTGRTLDGLPSPTPTPKKIFSSTTPVPQPSPSSRAEVEPSSLASQSQSSNDIPAHQPTVPQAAGDINSSAPPHSQPPSSAPISIPEPPPPSRTSPRPQPATPAPSSDAPRPLVSHRTPSPDPPPSPVVESRTPAYNGSDNGEPFGGDTPVVETDQEGRGDQMDVDTDKGEELVDDVVDPLEADAEANREDQEARKLDRRNKARLRAQAAKAQEAAANGDDGDDEGDEPAAKTKKPKKTKGNGRKNKGDKKVVDSDSDSPQTPKKAKKKGRQPKSASVVESEAEEQAASPARGTKRNRGAETLDSSEIAAPPAKRARVNRSPPLVVIPSISLLGRAKGEEDKEEEGKEKGKGKGKEKGKGKAVDVITIEDESDSGLTSAEDLDAEPAPPQIIDPCADIPTAIKTALWKKRHHSPPTPPRQWKLKPPPPSWKVDGIASAQDPVKDTTVTYNSLGNIQGFTTEKVRFPRIKFDEHGKPCKDSEEGYVFEEYEVTVRDHPDMEKDKVVADELQRNLMGQPDKERLSHKKRGMVMYTPAEWDDLCRTNYKEAAQIVGEKTLIILGSGQYNGLEGFTLKDRTTLEDRKRPTLEDLPENPGLEDYQQLIQDQRQYDLDLRHELAQPNEDTIKQMFKLLKLDPEEDREVVDLLKRSRKVSAKKEGEKMCAQDKLANLWNNPATRVVNFLTLAGMHNPTPPHVGPFVHTEVAANEPFKWASNNVGPKTFLIAAHDGALSLEHADSNGAATFMRNLIGIKWWAVKTGPPMKAPPPKKKQDIEEISDDEELDFSEWEIFVLFPGDGIAFPPGSIHLVYSVQPTIFEGWFFYPFTSYKATLYAIVQEHKAGLKITNTCHPPLFANFFRLWVYYYRIWLKHGIAMFEMGKVLTLEIAEGMPDRVNFLDLVAIVRHMNRLTPQLQQDPEEPTYLWPMGFVQDRATVKSQVSHWLGIIKKGKEDGDPVLTKLRNDWKKRKQILKDSLADKPKRHRPLDLWDAGRLEEYRENGRVYWGTQHERDSAEKRYAMLKAQYDKELSRYLAAVAKYKAELPPGELERIELEWEALKEARAREEQERKEKEKEKKEKEAQKGKEAEKEPEPEAEKEKEMEKEKDKQAEGTEKEPEPEPEPEAEKDTEKEMEIEPEKVAEETEKEKDTEEIQSQLDVEVEEDQEEEQEKGKG</sequence>
<dbReference type="EMBL" id="KV428502">
    <property type="protein sequence ID" value="KZT31648.1"/>
    <property type="molecule type" value="Genomic_DNA"/>
</dbReference>
<evidence type="ECO:0000256" key="1">
    <source>
        <dbReference type="SAM" id="MobiDB-lite"/>
    </source>
</evidence>
<dbReference type="PANTHER" id="PTHR45725:SF1">
    <property type="entry name" value="DISHEVELLED ASSOCIATED ACTIVATOR OF MORPHOGENESIS, ISOFORM D"/>
    <property type="match status" value="1"/>
</dbReference>
<proteinExistence type="predicted"/>
<dbReference type="InterPro" id="IPR051425">
    <property type="entry name" value="Formin_Homology"/>
</dbReference>
<feature type="compositionally biased region" description="Pro residues" evidence="1">
    <location>
        <begin position="705"/>
        <end position="734"/>
    </location>
</feature>
<evidence type="ECO:0000313" key="4">
    <source>
        <dbReference type="Proteomes" id="UP000076798"/>
    </source>
</evidence>
<feature type="compositionally biased region" description="Basic and acidic residues" evidence="1">
    <location>
        <begin position="1691"/>
        <end position="1778"/>
    </location>
</feature>
<dbReference type="InterPro" id="IPR003347">
    <property type="entry name" value="JmjC_dom"/>
</dbReference>
<protein>
    <recommendedName>
        <fullName evidence="2">JmjC domain-containing protein</fullName>
    </recommendedName>
</protein>
<dbReference type="PANTHER" id="PTHR45725">
    <property type="entry name" value="FORMIN HOMOLOGY 2 FAMILY MEMBER"/>
    <property type="match status" value="1"/>
</dbReference>
<dbReference type="Proteomes" id="UP000076798">
    <property type="component" value="Unassembled WGS sequence"/>
</dbReference>
<dbReference type="PROSITE" id="PS51184">
    <property type="entry name" value="JMJC"/>
    <property type="match status" value="1"/>
</dbReference>
<accession>A0A165WYD8</accession>
<feature type="compositionally biased region" description="Polar residues" evidence="1">
    <location>
        <begin position="12"/>
        <end position="27"/>
    </location>
</feature>
<evidence type="ECO:0000259" key="2">
    <source>
        <dbReference type="PROSITE" id="PS51184"/>
    </source>
</evidence>
<dbReference type="SUPFAM" id="SSF51197">
    <property type="entry name" value="Clavaminate synthase-like"/>
    <property type="match status" value="1"/>
</dbReference>
<reference evidence="3 4" key="1">
    <citation type="journal article" date="2016" name="Mol. Biol. Evol.">
        <title>Comparative Genomics of Early-Diverging Mushroom-Forming Fungi Provides Insights into the Origins of Lignocellulose Decay Capabilities.</title>
        <authorList>
            <person name="Nagy L.G."/>
            <person name="Riley R."/>
            <person name="Tritt A."/>
            <person name="Adam C."/>
            <person name="Daum C."/>
            <person name="Floudas D."/>
            <person name="Sun H."/>
            <person name="Yadav J.S."/>
            <person name="Pangilinan J."/>
            <person name="Larsson K.H."/>
            <person name="Matsuura K."/>
            <person name="Barry K."/>
            <person name="Labutti K."/>
            <person name="Kuo R."/>
            <person name="Ohm R.A."/>
            <person name="Bhattacharya S.S."/>
            <person name="Shirouzu T."/>
            <person name="Yoshinaga Y."/>
            <person name="Martin F.M."/>
            <person name="Grigoriev I.V."/>
            <person name="Hibbett D.S."/>
        </authorList>
    </citation>
    <scope>NUCLEOTIDE SEQUENCE [LARGE SCALE GENOMIC DNA]</scope>
    <source>
        <strain evidence="3 4">HHB10207 ss-3</strain>
    </source>
</reference>
<feature type="compositionally biased region" description="Basic and acidic residues" evidence="1">
    <location>
        <begin position="967"/>
        <end position="993"/>
    </location>
</feature>
<name>A0A165WYD8_9AGAM</name>
<keyword evidence="4" id="KW-1185">Reference proteome</keyword>
<feature type="compositionally biased region" description="Basic and acidic residues" evidence="1">
    <location>
        <begin position="787"/>
        <end position="803"/>
    </location>
</feature>
<feature type="compositionally biased region" description="Acidic residues" evidence="1">
    <location>
        <begin position="1786"/>
        <end position="1801"/>
    </location>
</feature>
<feature type="compositionally biased region" description="Low complexity" evidence="1">
    <location>
        <begin position="672"/>
        <end position="681"/>
    </location>
</feature>
<feature type="region of interest" description="Disordered" evidence="1">
    <location>
        <begin position="1691"/>
        <end position="1801"/>
    </location>
</feature>
<dbReference type="STRING" id="1314776.A0A165WYD8"/>
<feature type="compositionally biased region" description="Basic residues" evidence="1">
    <location>
        <begin position="863"/>
        <end position="879"/>
    </location>
</feature>